<sequence length="1197" mass="131385">MVRILHLLLIFLILSSSLVFSRAQSYALLPTANHGVSRPAARQFKPLKEALKELEQSHKVSIMFDSKLAEKVRVYVQENPGKETIETVLTNMLTPVNINYKKIAEQFYVINFKESKTTENTGTTGPKEKDNNEPATENQTNQLQPARLITVSGMVTDGSNGEVLPGVSIKLKGATTSSSTDGNGKYSIRVPEKGTLVFSYISYVTREVPITGNPVLNVQLLPDQQKLNEVVVVGVGYGTQQKKNLTGSIASISAKNIKDIPVTSFENAIQGQIAGVQVQEPSGEPGAATTIRVRGIGSISAGNEPLYVVDGFPVSKNVESATQGDVSKRTVAFRPAPANPLGTISPGDIQSVEVLKDAAAAAIYGSRGSNGVIIITTKKGKRDGTSTVSFDSYYGVQTLANKVDLMNSAELTRYVLDAKNNAYIQDFPNANINDPNSVRYTRSTNTSYYIPSDFSNPTGTDTDWQDILFRNSSIQTYNLSLSGGAEKLGYYISGNYYNQNGIIDKTGFKRYSFRINIESDPVKNLRVGANINPSFTDQAKGSTSAPYFADPPGAVYTALVNSPTVRPYLPDGSINQTNNQSHLNTENGTGTNMTASSNPLAVVKHIHDDLSQFRTFANAYAEYSIFEGLKYKLMLGTDINNYNRKYYREKAFLDRAATVGVPYGQSNSSLETNWLAENTLSYNKVFGRHSLSAVAGYTAQKNKIRNNQVQAENFPDDLVQTVSGGQVTGGTATEEEWSLVSYLGRVNYAFMDRYLLTATIRSDRASRFGEGNKVGYFPSFSAGWRLSDEAFMKGLKFINDFKIRGSWGKTGNFLIPNYASIGLLNPYNYVFGNVVTNGVAPSTPSNPSLTWEKNRQVDIGLDMSLFNNRIFASFDWYNKLTSDLLLNVQVPAIVGYGNTNPLRNVGEVENKGFEASLTTHNLVGDFTWSTDMNFSANKNKVLKLGASGDPILSSGGAGIRHITRIGDPIGSYYGYVVEGIYQTQQEINNAPKDKLAPKAAPGDFRFKDVNGDGIIDASDRTVIGNYQPDYTYGITNRFSYKKIELSFLIQGVQGSEVLNLTRRHLGNGEANTNSYAFENNRWISPEQPGDGKTPRADRLGDLHGFNNRPSTYQVENASYIRLRNVTVAYTLPEKIMGKYFSSFRLYVSGTNLFTKTDYVGYNPEVNNQSTASGVQGEDYGAYPLSRNFTFGINASFK</sequence>
<gene>
    <name evidence="10" type="ORF">SAMN04488522_104170</name>
</gene>
<dbReference type="Gene3D" id="2.40.170.20">
    <property type="entry name" value="TonB-dependent receptor, beta-barrel domain"/>
    <property type="match status" value="1"/>
</dbReference>
<protein>
    <submittedName>
        <fullName evidence="10">TonB-linked outer membrane protein, SusC/RagA family</fullName>
    </submittedName>
</protein>
<keyword evidence="2 7" id="KW-0813">Transport</keyword>
<dbReference type="InterPro" id="IPR037066">
    <property type="entry name" value="Plug_dom_sf"/>
</dbReference>
<comment type="similarity">
    <text evidence="7">Belongs to the TonB-dependent receptor family.</text>
</comment>
<keyword evidence="5 7" id="KW-0472">Membrane</keyword>
<dbReference type="Gene3D" id="2.170.130.10">
    <property type="entry name" value="TonB-dependent receptor, plug domain"/>
    <property type="match status" value="1"/>
</dbReference>
<comment type="subcellular location">
    <subcellularLocation>
        <location evidence="1 7">Cell outer membrane</location>
        <topology evidence="1 7">Multi-pass membrane protein</topology>
    </subcellularLocation>
</comment>
<evidence type="ECO:0000313" key="11">
    <source>
        <dbReference type="Proteomes" id="UP000184287"/>
    </source>
</evidence>
<evidence type="ECO:0000256" key="1">
    <source>
        <dbReference type="ARBA" id="ARBA00004571"/>
    </source>
</evidence>
<dbReference type="SUPFAM" id="SSF49464">
    <property type="entry name" value="Carboxypeptidase regulatory domain-like"/>
    <property type="match status" value="1"/>
</dbReference>
<dbReference type="GO" id="GO:0009279">
    <property type="term" value="C:cell outer membrane"/>
    <property type="evidence" value="ECO:0007669"/>
    <property type="project" value="UniProtKB-SubCell"/>
</dbReference>
<evidence type="ECO:0000256" key="8">
    <source>
        <dbReference type="SAM" id="MobiDB-lite"/>
    </source>
</evidence>
<dbReference type="InterPro" id="IPR023996">
    <property type="entry name" value="TonB-dep_OMP_SusC/RagA"/>
</dbReference>
<evidence type="ECO:0000256" key="4">
    <source>
        <dbReference type="ARBA" id="ARBA00022692"/>
    </source>
</evidence>
<feature type="region of interest" description="Disordered" evidence="8">
    <location>
        <begin position="117"/>
        <end position="145"/>
    </location>
</feature>
<evidence type="ECO:0000256" key="7">
    <source>
        <dbReference type="PROSITE-ProRule" id="PRU01360"/>
    </source>
</evidence>
<dbReference type="STRING" id="288992.SAMN04488522_104170"/>
<dbReference type="FunFam" id="2.170.130.10:FF:000008">
    <property type="entry name" value="SusC/RagA family TonB-linked outer membrane protein"/>
    <property type="match status" value="1"/>
</dbReference>
<feature type="compositionally biased region" description="Polar residues" evidence="8">
    <location>
        <begin position="133"/>
        <end position="144"/>
    </location>
</feature>
<accession>A0A1M5GDK3</accession>
<dbReference type="InterPro" id="IPR039426">
    <property type="entry name" value="TonB-dep_rcpt-like"/>
</dbReference>
<keyword evidence="3 7" id="KW-1134">Transmembrane beta strand</keyword>
<proteinExistence type="inferred from homology"/>
<evidence type="ECO:0000256" key="2">
    <source>
        <dbReference type="ARBA" id="ARBA00022448"/>
    </source>
</evidence>
<dbReference type="EMBL" id="FQUQ01000004">
    <property type="protein sequence ID" value="SHG01776.1"/>
    <property type="molecule type" value="Genomic_DNA"/>
</dbReference>
<evidence type="ECO:0000256" key="6">
    <source>
        <dbReference type="ARBA" id="ARBA00023237"/>
    </source>
</evidence>
<name>A0A1M5GDK3_9SPHI</name>
<organism evidence="10 11">
    <name type="scientific">Pedobacter caeni</name>
    <dbReference type="NCBI Taxonomy" id="288992"/>
    <lineage>
        <taxon>Bacteria</taxon>
        <taxon>Pseudomonadati</taxon>
        <taxon>Bacteroidota</taxon>
        <taxon>Sphingobacteriia</taxon>
        <taxon>Sphingobacteriales</taxon>
        <taxon>Sphingobacteriaceae</taxon>
        <taxon>Pedobacter</taxon>
    </lineage>
</organism>
<dbReference type="Gene3D" id="2.60.40.1120">
    <property type="entry name" value="Carboxypeptidase-like, regulatory domain"/>
    <property type="match status" value="1"/>
</dbReference>
<evidence type="ECO:0000259" key="9">
    <source>
        <dbReference type="Pfam" id="PF07715"/>
    </source>
</evidence>
<dbReference type="AlphaFoldDB" id="A0A1M5GDK3"/>
<keyword evidence="11" id="KW-1185">Reference proteome</keyword>
<keyword evidence="6 7" id="KW-0998">Cell outer membrane</keyword>
<dbReference type="InterPro" id="IPR036942">
    <property type="entry name" value="Beta-barrel_TonB_sf"/>
</dbReference>
<keyword evidence="4 7" id="KW-0812">Transmembrane</keyword>
<dbReference type="InterPro" id="IPR008969">
    <property type="entry name" value="CarboxyPept-like_regulatory"/>
</dbReference>
<dbReference type="SUPFAM" id="SSF56935">
    <property type="entry name" value="Porins"/>
    <property type="match status" value="1"/>
</dbReference>
<reference evidence="11" key="1">
    <citation type="submission" date="2016-11" db="EMBL/GenBank/DDBJ databases">
        <authorList>
            <person name="Varghese N."/>
            <person name="Submissions S."/>
        </authorList>
    </citation>
    <scope>NUCLEOTIDE SEQUENCE [LARGE SCALE GENOMIC DNA]</scope>
    <source>
        <strain evidence="11">DSM 16990</strain>
    </source>
</reference>
<dbReference type="OrthoDB" id="9768177at2"/>
<dbReference type="PROSITE" id="PS52016">
    <property type="entry name" value="TONB_DEPENDENT_REC_3"/>
    <property type="match status" value="1"/>
</dbReference>
<dbReference type="NCBIfam" id="TIGR04057">
    <property type="entry name" value="SusC_RagA_signa"/>
    <property type="match status" value="1"/>
</dbReference>
<evidence type="ECO:0000256" key="3">
    <source>
        <dbReference type="ARBA" id="ARBA00022452"/>
    </source>
</evidence>
<feature type="domain" description="TonB-dependent receptor plug" evidence="9">
    <location>
        <begin position="242"/>
        <end position="372"/>
    </location>
</feature>
<dbReference type="InterPro" id="IPR023997">
    <property type="entry name" value="TonB-dep_OMP_SusC/RagA_CS"/>
</dbReference>
<dbReference type="Pfam" id="PF13715">
    <property type="entry name" value="CarbopepD_reg_2"/>
    <property type="match status" value="1"/>
</dbReference>
<dbReference type="Proteomes" id="UP000184287">
    <property type="component" value="Unassembled WGS sequence"/>
</dbReference>
<evidence type="ECO:0000313" key="10">
    <source>
        <dbReference type="EMBL" id="SHG01776.1"/>
    </source>
</evidence>
<dbReference type="RefSeq" id="WP_073232901.1">
    <property type="nucleotide sequence ID" value="NZ_FQUQ01000004.1"/>
</dbReference>
<dbReference type="Pfam" id="PF07715">
    <property type="entry name" value="Plug"/>
    <property type="match status" value="1"/>
</dbReference>
<evidence type="ECO:0000256" key="5">
    <source>
        <dbReference type="ARBA" id="ARBA00023136"/>
    </source>
</evidence>
<dbReference type="InterPro" id="IPR012910">
    <property type="entry name" value="Plug_dom"/>
</dbReference>
<dbReference type="NCBIfam" id="TIGR04056">
    <property type="entry name" value="OMP_RagA_SusC"/>
    <property type="match status" value="1"/>
</dbReference>